<comment type="caution">
    <text evidence="8">The sequence shown here is derived from an EMBL/GenBank/DDBJ whole genome shotgun (WGS) entry which is preliminary data.</text>
</comment>
<dbReference type="Pfam" id="PF00465">
    <property type="entry name" value="Fe-ADH"/>
    <property type="match status" value="1"/>
</dbReference>
<proteinExistence type="inferred from homology"/>
<dbReference type="Proteomes" id="UP001208771">
    <property type="component" value="Unassembled WGS sequence"/>
</dbReference>
<comment type="cofactor">
    <cofactor evidence="1">
        <name>Fe cation</name>
        <dbReference type="ChEBI" id="CHEBI:24875"/>
    </cofactor>
</comment>
<dbReference type="GO" id="GO:0004022">
    <property type="term" value="F:alcohol dehydrogenase (NAD+) activity"/>
    <property type="evidence" value="ECO:0007669"/>
    <property type="project" value="UniProtKB-EC"/>
</dbReference>
<dbReference type="CDD" id="cd08551">
    <property type="entry name" value="Fe-ADH"/>
    <property type="match status" value="1"/>
</dbReference>
<protein>
    <submittedName>
        <fullName evidence="8">Iron-containing alcohol dehydrogenase</fullName>
    </submittedName>
</protein>
<dbReference type="Gene3D" id="3.40.50.1970">
    <property type="match status" value="1"/>
</dbReference>
<dbReference type="GO" id="GO:0046872">
    <property type="term" value="F:metal ion binding"/>
    <property type="evidence" value="ECO:0007669"/>
    <property type="project" value="InterPro"/>
</dbReference>
<dbReference type="RefSeq" id="WP_306413089.1">
    <property type="nucleotide sequence ID" value="NZ_JANFPI010000009.1"/>
</dbReference>
<keyword evidence="4" id="KW-0520">NAD</keyword>
<keyword evidence="9" id="KW-1185">Reference proteome</keyword>
<comment type="catalytic activity">
    <reaction evidence="5">
        <text>a primary alcohol + NAD(+) = an aldehyde + NADH + H(+)</text>
        <dbReference type="Rhea" id="RHEA:10736"/>
        <dbReference type="ChEBI" id="CHEBI:15378"/>
        <dbReference type="ChEBI" id="CHEBI:15734"/>
        <dbReference type="ChEBI" id="CHEBI:17478"/>
        <dbReference type="ChEBI" id="CHEBI:57540"/>
        <dbReference type="ChEBI" id="CHEBI:57945"/>
        <dbReference type="EC" id="1.1.1.1"/>
    </reaction>
</comment>
<evidence type="ECO:0000256" key="3">
    <source>
        <dbReference type="ARBA" id="ARBA00023002"/>
    </source>
</evidence>
<dbReference type="PROSITE" id="PS00913">
    <property type="entry name" value="ADH_IRON_1"/>
    <property type="match status" value="1"/>
</dbReference>
<evidence type="ECO:0000313" key="9">
    <source>
        <dbReference type="Proteomes" id="UP001208771"/>
    </source>
</evidence>
<dbReference type="InterPro" id="IPR001670">
    <property type="entry name" value="ADH_Fe/GldA"/>
</dbReference>
<dbReference type="AlphaFoldDB" id="A0AAE3SYJ0"/>
<dbReference type="FunFam" id="3.40.50.1970:FF:000003">
    <property type="entry name" value="Alcohol dehydrogenase, iron-containing"/>
    <property type="match status" value="1"/>
</dbReference>
<sequence length="407" mass="42250">MDHETYRALLSGAPDHLKETRAFQAAGLKAPGVFLYGLGAGEALGRTVSALTVGRKVLLISDAVLDRLGLAPLVAAWLAEAGFAVTLFTDVEPEPHLETVEKVSALARRADVSAIVGLGGGSVLDVAKVAALSLGTGRMPADIVRGHPRFETEVMAPLVLVPTTSGTGSETSIFAVVTDGTTKRSLSGPALVPQAAILDPLLTVSMPASVTAMTGMDALTHAIEAVMHTAATPMCDALSFGAIALLSRSIRTARAEPQNLAARYDMAVGSALAMMSFNLSGGLWAHSVSYVLGSYNGTPHGLGCALGLPCLMDFNRSAVPQALAGVARAMGVSGDPARAIQALMADLGLPVNLAQHKVSAADLRALSEEMARLYPRAANPRPMNAQESLAYWQAMYEGRLSRESANA</sequence>
<evidence type="ECO:0000256" key="4">
    <source>
        <dbReference type="ARBA" id="ARBA00023027"/>
    </source>
</evidence>
<comment type="similarity">
    <text evidence="2">Belongs to the iron-containing alcohol dehydrogenase family.</text>
</comment>
<dbReference type="PANTHER" id="PTHR11496:SF102">
    <property type="entry name" value="ALCOHOL DEHYDROGENASE 4"/>
    <property type="match status" value="1"/>
</dbReference>
<dbReference type="InterPro" id="IPR018211">
    <property type="entry name" value="ADH_Fe_CS"/>
</dbReference>
<reference evidence="8" key="1">
    <citation type="submission" date="2022-07" db="EMBL/GenBank/DDBJ databases">
        <title>Ectorhizobium quercum gen.nov., sp. nov.</title>
        <authorList>
            <person name="Ma T."/>
            <person name="Li Y."/>
        </authorList>
    </citation>
    <scope>NUCLEOTIDE SEQUENCE</scope>
    <source>
        <strain evidence="8">BDR2-2</strain>
    </source>
</reference>
<dbReference type="InterPro" id="IPR039697">
    <property type="entry name" value="Alcohol_dehydrogenase_Fe"/>
</dbReference>
<keyword evidence="3" id="KW-0560">Oxidoreductase</keyword>
<dbReference type="Pfam" id="PF25137">
    <property type="entry name" value="ADH_Fe_C"/>
    <property type="match status" value="1"/>
</dbReference>
<feature type="domain" description="Alcohol dehydrogenase iron-type/glycerol dehydrogenase GldA" evidence="6">
    <location>
        <begin position="33"/>
        <end position="200"/>
    </location>
</feature>
<accession>A0AAE3SYJ0</accession>
<evidence type="ECO:0000259" key="6">
    <source>
        <dbReference type="Pfam" id="PF00465"/>
    </source>
</evidence>
<evidence type="ECO:0000259" key="7">
    <source>
        <dbReference type="Pfam" id="PF25137"/>
    </source>
</evidence>
<organism evidence="8 9">
    <name type="scientific">Ectorhizobium quercum</name>
    <dbReference type="NCBI Taxonomy" id="2965071"/>
    <lineage>
        <taxon>Bacteria</taxon>
        <taxon>Pseudomonadati</taxon>
        <taxon>Pseudomonadota</taxon>
        <taxon>Alphaproteobacteria</taxon>
        <taxon>Hyphomicrobiales</taxon>
        <taxon>Rhizobiaceae</taxon>
        <taxon>Ectorhizobium</taxon>
    </lineage>
</organism>
<dbReference type="PANTHER" id="PTHR11496">
    <property type="entry name" value="ALCOHOL DEHYDROGENASE"/>
    <property type="match status" value="1"/>
</dbReference>
<evidence type="ECO:0000256" key="1">
    <source>
        <dbReference type="ARBA" id="ARBA00001962"/>
    </source>
</evidence>
<gene>
    <name evidence="8" type="ORF">NOF55_21035</name>
</gene>
<evidence type="ECO:0000256" key="2">
    <source>
        <dbReference type="ARBA" id="ARBA00007358"/>
    </source>
</evidence>
<evidence type="ECO:0000256" key="5">
    <source>
        <dbReference type="ARBA" id="ARBA00049243"/>
    </source>
</evidence>
<feature type="domain" description="Fe-containing alcohol dehydrogenase-like C-terminal" evidence="7">
    <location>
        <begin position="211"/>
        <end position="390"/>
    </location>
</feature>
<dbReference type="SUPFAM" id="SSF56796">
    <property type="entry name" value="Dehydroquinate synthase-like"/>
    <property type="match status" value="1"/>
</dbReference>
<dbReference type="EMBL" id="JANFPI010000009">
    <property type="protein sequence ID" value="MCX8999595.1"/>
    <property type="molecule type" value="Genomic_DNA"/>
</dbReference>
<name>A0AAE3SYJ0_9HYPH</name>
<dbReference type="InterPro" id="IPR056798">
    <property type="entry name" value="ADH_Fe_C"/>
</dbReference>
<dbReference type="Gene3D" id="1.20.1090.10">
    <property type="entry name" value="Dehydroquinate synthase-like - alpha domain"/>
    <property type="match status" value="1"/>
</dbReference>
<evidence type="ECO:0000313" key="8">
    <source>
        <dbReference type="EMBL" id="MCX8999595.1"/>
    </source>
</evidence>